<sequence length="233" mass="26090">MKLFKLELEKVDLKNYLRIALFIPLIVLIFVYFFASVPYFDATTATTDPELLSYNFILLMGFLLNTAAFTFLGATMMGKIVMNAYSEKNVYLTLSYPVSRRKLLFVKLKLVNLFCGVLSMLSFALVISIFLGIEAVIPIVQDQLTLTTYLGQLPFILLSALIVPAISLCSLWIGWKKNSLALLIFSAIILFSLMSNTASLGSGITFYAFTFIYLFLAVIVTLSLISKVDKMEV</sequence>
<proteinExistence type="predicted"/>
<dbReference type="RefSeq" id="WP_068225526.1">
    <property type="nucleotide sequence ID" value="NZ_CP014623.1"/>
</dbReference>
<keyword evidence="2" id="KW-1185">Reference proteome</keyword>
<reference evidence="1 2" key="1">
    <citation type="submission" date="2016-03" db="EMBL/GenBank/DDBJ databases">
        <title>Pediococcus and Lactobacillus from brewery environment - whole genome sequencing and assembly.</title>
        <authorList>
            <person name="Behr J."/>
            <person name="Geissler A.J."/>
            <person name="Vogel R.F."/>
        </authorList>
    </citation>
    <scope>NUCLEOTIDE SEQUENCE [LARGE SCALE GENOMIC DNA]</scope>
    <source>
        <strain evidence="1 2">TMW 1.1989</strain>
    </source>
</reference>
<name>A0A192H0N2_9LACO</name>
<dbReference type="STRING" id="375175.AYR53_05900"/>
<dbReference type="KEGG" id="lbt:AYR52_08085"/>
<dbReference type="OrthoDB" id="9784784at2"/>
<dbReference type="GeneID" id="42981782"/>
<organism evidence="1 2">
    <name type="scientific">Loigolactobacillus backii</name>
    <dbReference type="NCBI Taxonomy" id="375175"/>
    <lineage>
        <taxon>Bacteria</taxon>
        <taxon>Bacillati</taxon>
        <taxon>Bacillota</taxon>
        <taxon>Bacilli</taxon>
        <taxon>Lactobacillales</taxon>
        <taxon>Lactobacillaceae</taxon>
        <taxon>Loigolactobacillus</taxon>
    </lineage>
</organism>
<gene>
    <name evidence="1" type="ORF">AYR53_05900</name>
</gene>
<evidence type="ECO:0000313" key="1">
    <source>
        <dbReference type="EMBL" id="ANK62354.1"/>
    </source>
</evidence>
<evidence type="ECO:0000313" key="2">
    <source>
        <dbReference type="Proteomes" id="UP000078582"/>
    </source>
</evidence>
<protein>
    <submittedName>
        <fullName evidence="1">Uncharacterized protein</fullName>
    </submittedName>
</protein>
<dbReference type="Proteomes" id="UP000078582">
    <property type="component" value="Chromosome"/>
</dbReference>
<accession>A0A192H0N2</accession>
<dbReference type="AlphaFoldDB" id="A0A192H0N2"/>
<dbReference type="EMBL" id="CP014873">
    <property type="protein sequence ID" value="ANK62354.1"/>
    <property type="molecule type" value="Genomic_DNA"/>
</dbReference>